<dbReference type="InterPro" id="IPR002820">
    <property type="entry name" value="Mopterin_CF_biosynth-C_dom"/>
</dbReference>
<dbReference type="GO" id="GO:0061799">
    <property type="term" value="F:cyclic pyranopterin monophosphate synthase activity"/>
    <property type="evidence" value="ECO:0007669"/>
    <property type="project" value="UniProtKB-EC"/>
</dbReference>
<gene>
    <name evidence="7" type="ORF">MNBD_DELTA04-1235</name>
</gene>
<dbReference type="AlphaFoldDB" id="A0A3B0V6M6"/>
<keyword evidence="4" id="KW-0501">Molybdenum cofactor biosynthesis</keyword>
<evidence type="ECO:0000259" key="6">
    <source>
        <dbReference type="Pfam" id="PF01967"/>
    </source>
</evidence>
<proteinExistence type="inferred from homology"/>
<evidence type="ECO:0000256" key="2">
    <source>
        <dbReference type="ARBA" id="ARBA00005046"/>
    </source>
</evidence>
<dbReference type="EC" id="4.6.1.17" evidence="3"/>
<organism evidence="7">
    <name type="scientific">hydrothermal vent metagenome</name>
    <dbReference type="NCBI Taxonomy" id="652676"/>
    <lineage>
        <taxon>unclassified sequences</taxon>
        <taxon>metagenomes</taxon>
        <taxon>ecological metagenomes</taxon>
    </lineage>
</organism>
<dbReference type="Pfam" id="PF01967">
    <property type="entry name" value="MoaC"/>
    <property type="match status" value="1"/>
</dbReference>
<dbReference type="SUPFAM" id="SSF55040">
    <property type="entry name" value="Molybdenum cofactor biosynthesis protein C, MoaC"/>
    <property type="match status" value="1"/>
</dbReference>
<dbReference type="GO" id="GO:0006777">
    <property type="term" value="P:Mo-molybdopterin cofactor biosynthetic process"/>
    <property type="evidence" value="ECO:0007669"/>
    <property type="project" value="UniProtKB-KW"/>
</dbReference>
<dbReference type="CDD" id="cd01420">
    <property type="entry name" value="MoaC_PE"/>
    <property type="match status" value="1"/>
</dbReference>
<dbReference type="InterPro" id="IPR050105">
    <property type="entry name" value="MoCo_biosynth_MoaA/MoaC"/>
</dbReference>
<comment type="pathway">
    <text evidence="2">Cofactor biosynthesis; molybdopterin biosynthesis.</text>
</comment>
<dbReference type="HAMAP" id="MF_01224_B">
    <property type="entry name" value="MoaC_B"/>
    <property type="match status" value="1"/>
</dbReference>
<evidence type="ECO:0000256" key="3">
    <source>
        <dbReference type="ARBA" id="ARBA00012575"/>
    </source>
</evidence>
<dbReference type="InterPro" id="IPR047594">
    <property type="entry name" value="MoaC_bact/euk"/>
</dbReference>
<dbReference type="PANTHER" id="PTHR22960:SF29">
    <property type="entry name" value="CYCLIC PYRANOPTERIN MONOPHOSPHATE SYNTHASE"/>
    <property type="match status" value="1"/>
</dbReference>
<dbReference type="Gene3D" id="3.30.70.640">
    <property type="entry name" value="Molybdopterin cofactor biosynthesis C (MoaC) domain"/>
    <property type="match status" value="1"/>
</dbReference>
<evidence type="ECO:0000256" key="1">
    <source>
        <dbReference type="ARBA" id="ARBA00001637"/>
    </source>
</evidence>
<feature type="domain" description="Molybdopterin cofactor biosynthesis C (MoaC)" evidence="6">
    <location>
        <begin position="18"/>
        <end position="153"/>
    </location>
</feature>
<accession>A0A3B0V6M6</accession>
<dbReference type="InterPro" id="IPR036522">
    <property type="entry name" value="MoaC_sf"/>
</dbReference>
<dbReference type="EMBL" id="UOEY01000006">
    <property type="protein sequence ID" value="VAW34382.1"/>
    <property type="molecule type" value="Genomic_DNA"/>
</dbReference>
<sequence length="166" mass="17996">MDKERRFSHFDAAGRARMVDVSRKNETVRRATAAGRITMTAEALRMVREGSMVKGDVLGLARVAGIMAAKKVDQLIPLCHPLAITSAGIEFHFHGDNRSIDIEATVGITGKTGVEMEALTAVSVAALTIYDMCKAIDKTMEISNIRLLEKSGGKSGYFVRGESHSK</sequence>
<name>A0A3B0V6M6_9ZZZZ</name>
<reference evidence="7" key="1">
    <citation type="submission" date="2018-06" db="EMBL/GenBank/DDBJ databases">
        <authorList>
            <person name="Zhirakovskaya E."/>
        </authorList>
    </citation>
    <scope>NUCLEOTIDE SEQUENCE</scope>
</reference>
<evidence type="ECO:0000256" key="4">
    <source>
        <dbReference type="ARBA" id="ARBA00023150"/>
    </source>
</evidence>
<dbReference type="NCBIfam" id="NF006870">
    <property type="entry name" value="PRK09364.1"/>
    <property type="match status" value="1"/>
</dbReference>
<dbReference type="InterPro" id="IPR023045">
    <property type="entry name" value="MoaC"/>
</dbReference>
<keyword evidence="5" id="KW-0456">Lyase</keyword>
<protein>
    <recommendedName>
        <fullName evidence="3">cyclic pyranopterin monophosphate synthase</fullName>
        <ecNumber evidence="3">4.6.1.17</ecNumber>
    </recommendedName>
</protein>
<dbReference type="NCBIfam" id="TIGR00581">
    <property type="entry name" value="moaC"/>
    <property type="match status" value="1"/>
</dbReference>
<dbReference type="UniPathway" id="UPA00344"/>
<evidence type="ECO:0000313" key="7">
    <source>
        <dbReference type="EMBL" id="VAW34382.1"/>
    </source>
</evidence>
<comment type="catalytic activity">
    <reaction evidence="1">
        <text>(8S)-3',8-cyclo-7,8-dihydroguanosine 5'-triphosphate = cyclic pyranopterin phosphate + diphosphate</text>
        <dbReference type="Rhea" id="RHEA:49580"/>
        <dbReference type="ChEBI" id="CHEBI:33019"/>
        <dbReference type="ChEBI" id="CHEBI:59648"/>
        <dbReference type="ChEBI" id="CHEBI:131766"/>
        <dbReference type="EC" id="4.6.1.17"/>
    </reaction>
</comment>
<evidence type="ECO:0000256" key="5">
    <source>
        <dbReference type="ARBA" id="ARBA00023239"/>
    </source>
</evidence>
<dbReference type="PANTHER" id="PTHR22960">
    <property type="entry name" value="MOLYBDOPTERIN COFACTOR SYNTHESIS PROTEIN A"/>
    <property type="match status" value="1"/>
</dbReference>